<evidence type="ECO:0000313" key="11">
    <source>
        <dbReference type="Proteomes" id="UP001056708"/>
    </source>
</evidence>
<dbReference type="PROSITE" id="PS51445">
    <property type="entry name" value="PBS_LINKER"/>
    <property type="match status" value="1"/>
</dbReference>
<evidence type="ECO:0000256" key="7">
    <source>
        <dbReference type="PROSITE-ProRule" id="PRU00775"/>
    </source>
</evidence>
<feature type="domain" description="CpcD-like" evidence="8">
    <location>
        <begin position="237"/>
        <end position="298"/>
    </location>
</feature>
<keyword evidence="5" id="KW-0793">Thylakoid</keyword>
<dbReference type="Pfam" id="PF01383">
    <property type="entry name" value="CpcD"/>
    <property type="match status" value="1"/>
</dbReference>
<keyword evidence="3" id="KW-0042">Antenna complex</keyword>
<evidence type="ECO:0000259" key="9">
    <source>
        <dbReference type="PROSITE" id="PS51445"/>
    </source>
</evidence>
<feature type="domain" description="PBS-linker" evidence="9">
    <location>
        <begin position="1"/>
        <end position="180"/>
    </location>
</feature>
<name>A0ABY5AW61_9CYAN</name>
<sequence length="299" mass="33958">MAITTAATRLGTSAYDDINRVELRPNWTEDDAQIAIRAVYRQLLGNDYVMASERLTSAESLLCDGSITLREFVRCVAKSELYKTKFFYNNFQTRFTELNYKHLLGRAPYDESEVIFHLDLYQNEGYDADIDSYVDSVEYVENFGDNIVPYYRGFSTQRGQKTVGFTRMFQLYRGYANSDRAQLRGSESRLAQELGRNSSSAVVGPSNCNEGWAYRPSKAGVAPSRTYGLSATGDADTRMYRIEVTKLLGRNYPNNLRRGGTPTVRRSSRSFFVPYNRLSQTLQRIQREGGKVASIEPAN</sequence>
<comment type="subcellular location">
    <subcellularLocation>
        <location evidence="1">Cellular thylakoid membrane</location>
        <topology evidence="1">Peripheral membrane protein</topology>
        <orientation evidence="1">Cytoplasmic side</orientation>
    </subcellularLocation>
</comment>
<dbReference type="PIRSF" id="PIRSF005898">
    <property type="entry name" value="Phycobilisome_CpeC/CpcI"/>
    <property type="match status" value="1"/>
</dbReference>
<dbReference type="PROSITE" id="PS51441">
    <property type="entry name" value="CPCD_LIKE"/>
    <property type="match status" value="1"/>
</dbReference>
<dbReference type="PANTHER" id="PTHR34011:SF6">
    <property type="entry name" value="PHYCOBILIPROTEIN APCE"/>
    <property type="match status" value="1"/>
</dbReference>
<dbReference type="Gene3D" id="1.10.3130.20">
    <property type="entry name" value="Phycobilisome linker domain"/>
    <property type="match status" value="1"/>
</dbReference>
<keyword evidence="6" id="KW-0472">Membrane</keyword>
<dbReference type="InterPro" id="IPR001297">
    <property type="entry name" value="PBS_linker_dom"/>
</dbReference>
<comment type="similarity">
    <text evidence="7">Belongs to the phycobilisome linker protein family.</text>
</comment>
<evidence type="ECO:0000256" key="1">
    <source>
        <dbReference type="ARBA" id="ARBA00004445"/>
    </source>
</evidence>
<gene>
    <name evidence="10" type="ORF">NEA10_07465</name>
</gene>
<keyword evidence="11" id="KW-1185">Reference proteome</keyword>
<organism evidence="10 11">
    <name type="scientific">Phormidium yuhuli AB48</name>
    <dbReference type="NCBI Taxonomy" id="2940671"/>
    <lineage>
        <taxon>Bacteria</taxon>
        <taxon>Bacillati</taxon>
        <taxon>Cyanobacteriota</taxon>
        <taxon>Cyanophyceae</taxon>
        <taxon>Oscillatoriophycideae</taxon>
        <taxon>Oscillatoriales</taxon>
        <taxon>Oscillatoriaceae</taxon>
        <taxon>Phormidium</taxon>
        <taxon>Phormidium yuhuli</taxon>
    </lineage>
</organism>
<evidence type="ECO:0000256" key="4">
    <source>
        <dbReference type="ARBA" id="ARBA00022738"/>
    </source>
</evidence>
<dbReference type="InterPro" id="IPR016470">
    <property type="entry name" value="Phycobilisome"/>
</dbReference>
<evidence type="ECO:0000256" key="2">
    <source>
        <dbReference type="ARBA" id="ARBA00022531"/>
    </source>
</evidence>
<evidence type="ECO:0000259" key="8">
    <source>
        <dbReference type="PROSITE" id="PS51441"/>
    </source>
</evidence>
<dbReference type="SMART" id="SM01094">
    <property type="entry name" value="CpcD"/>
    <property type="match status" value="1"/>
</dbReference>
<reference evidence="10" key="1">
    <citation type="submission" date="2022-06" db="EMBL/GenBank/DDBJ databases">
        <title>Genome sequence of Phormidium yuhuli AB48 isolated from an industrial photobioreactor environment.</title>
        <authorList>
            <person name="Qiu Y."/>
            <person name="Noonan A.J.C."/>
            <person name="Dofher K."/>
            <person name="Koch M."/>
            <person name="Kieft B."/>
            <person name="Lin X."/>
            <person name="Ziels R.M."/>
            <person name="Hallam S.J."/>
        </authorList>
    </citation>
    <scope>NUCLEOTIDE SEQUENCE</scope>
    <source>
        <strain evidence="10">AB48</strain>
    </source>
</reference>
<keyword evidence="4 7" id="KW-0605">Phycobilisome</keyword>
<evidence type="ECO:0000256" key="5">
    <source>
        <dbReference type="ARBA" id="ARBA00023078"/>
    </source>
</evidence>
<dbReference type="InterPro" id="IPR008213">
    <property type="entry name" value="CpcD-like_dom"/>
</dbReference>
<dbReference type="InterPro" id="IPR038255">
    <property type="entry name" value="PBS_linker_sf"/>
</dbReference>
<accession>A0ABY5AW61</accession>
<dbReference type="Proteomes" id="UP001056708">
    <property type="component" value="Chromosome"/>
</dbReference>
<dbReference type="EMBL" id="CP098611">
    <property type="protein sequence ID" value="USR92546.1"/>
    <property type="molecule type" value="Genomic_DNA"/>
</dbReference>
<evidence type="ECO:0000313" key="10">
    <source>
        <dbReference type="EMBL" id="USR92546.1"/>
    </source>
</evidence>
<keyword evidence="2" id="KW-0602">Photosynthesis</keyword>
<evidence type="ECO:0000256" key="6">
    <source>
        <dbReference type="ARBA" id="ARBA00023136"/>
    </source>
</evidence>
<protein>
    <submittedName>
        <fullName evidence="10">Phycobilisome linker polypeptide</fullName>
    </submittedName>
</protein>
<evidence type="ECO:0000256" key="3">
    <source>
        <dbReference type="ARBA" id="ARBA00022549"/>
    </source>
</evidence>
<dbReference type="Pfam" id="PF00427">
    <property type="entry name" value="PBS_linker_poly"/>
    <property type="match status" value="1"/>
</dbReference>
<proteinExistence type="inferred from homology"/>
<dbReference type="PANTHER" id="PTHR34011">
    <property type="entry name" value="PHYCOBILISOME 32.1 KDA LINKER POLYPEPTIDE, PHYCOCYANIN-ASSOCIATED, ROD 2-RELATED"/>
    <property type="match status" value="1"/>
</dbReference>
<dbReference type="RefSeq" id="WP_252664698.1">
    <property type="nucleotide sequence ID" value="NZ_CP098611.1"/>
</dbReference>